<organism evidence="1 2">
    <name type="scientific">Salix purpurea</name>
    <name type="common">Purple osier willow</name>
    <dbReference type="NCBI Taxonomy" id="77065"/>
    <lineage>
        <taxon>Eukaryota</taxon>
        <taxon>Viridiplantae</taxon>
        <taxon>Streptophyta</taxon>
        <taxon>Embryophyta</taxon>
        <taxon>Tracheophyta</taxon>
        <taxon>Spermatophyta</taxon>
        <taxon>Magnoliopsida</taxon>
        <taxon>eudicotyledons</taxon>
        <taxon>Gunneridae</taxon>
        <taxon>Pentapetalae</taxon>
        <taxon>rosids</taxon>
        <taxon>fabids</taxon>
        <taxon>Malpighiales</taxon>
        <taxon>Salicaceae</taxon>
        <taxon>Saliceae</taxon>
        <taxon>Salix</taxon>
    </lineage>
</organism>
<proteinExistence type="predicted"/>
<accession>A0A9Q0ZHY9</accession>
<dbReference type="PANTHER" id="PTHR46632:SF16">
    <property type="entry name" value="E3 UBIQUITIN-PROTEIN LIGASE SINA-LIKE 10"/>
    <property type="match status" value="1"/>
</dbReference>
<comment type="caution">
    <text evidence="1">The sequence shown here is derived from an EMBL/GenBank/DDBJ whole genome shotgun (WGS) entry which is preliminary data.</text>
</comment>
<name>A0A9Q0ZHY9_SALPP</name>
<evidence type="ECO:0000313" key="1">
    <source>
        <dbReference type="EMBL" id="KAJ6735088.1"/>
    </source>
</evidence>
<dbReference type="InterPro" id="IPR044286">
    <property type="entry name" value="SINL_plant"/>
</dbReference>
<reference evidence="1" key="2">
    <citation type="journal article" date="2023" name="Int. J. Mol. Sci.">
        <title>De Novo Assembly and Annotation of 11 Diverse Shrub Willow (Salix) Genomes Reveals Novel Gene Organization in Sex-Linked Regions.</title>
        <authorList>
            <person name="Hyden B."/>
            <person name="Feng K."/>
            <person name="Yates T.B."/>
            <person name="Jawdy S."/>
            <person name="Cereghino C."/>
            <person name="Smart L.B."/>
            <person name="Muchero W."/>
        </authorList>
    </citation>
    <scope>NUCLEOTIDE SEQUENCE</scope>
    <source>
        <tissue evidence="1">Shoot tip</tissue>
    </source>
</reference>
<dbReference type="EMBL" id="JAPFFK010000011">
    <property type="protein sequence ID" value="KAJ6735088.1"/>
    <property type="molecule type" value="Genomic_DNA"/>
</dbReference>
<dbReference type="Proteomes" id="UP001151532">
    <property type="component" value="Chromosome 17"/>
</dbReference>
<sequence length="192" mass="21452">MGTQLALLAAVNLQTNVLPVRFLSVIIVVGLLRRFLNQSGYHAKTCGMAVERHLLTARSSTMIRVASMHPALAQYKVATTSTLLRKLDSHLRCRHVGEVIRFYYGGAFPLPLTADQNFEVLQEIDDGAIFILHHLEETFGNVVTIICLGPPSSAGEYFYELSTNEYFYDLSKNSQGKEFQVSVLYAEYSEQG</sequence>
<protein>
    <submittedName>
        <fullName evidence="1">E3 UBIQUITIN-PROTEIN LIGASE SINA-LIKE 4</fullName>
    </submittedName>
</protein>
<dbReference type="PANTHER" id="PTHR46632">
    <property type="entry name" value="E3 UBIQUITIN-PROTEIN LIGASE SINA-LIKE 4"/>
    <property type="match status" value="1"/>
</dbReference>
<dbReference type="AlphaFoldDB" id="A0A9Q0ZHY9"/>
<keyword evidence="2" id="KW-1185">Reference proteome</keyword>
<reference evidence="1" key="1">
    <citation type="submission" date="2022-11" db="EMBL/GenBank/DDBJ databases">
        <authorList>
            <person name="Hyden B.L."/>
            <person name="Feng K."/>
            <person name="Yates T."/>
            <person name="Jawdy S."/>
            <person name="Smart L.B."/>
            <person name="Muchero W."/>
        </authorList>
    </citation>
    <scope>NUCLEOTIDE SEQUENCE</scope>
    <source>
        <tissue evidence="1">Shoot tip</tissue>
    </source>
</reference>
<evidence type="ECO:0000313" key="2">
    <source>
        <dbReference type="Proteomes" id="UP001151532"/>
    </source>
</evidence>
<gene>
    <name evidence="1" type="ORF">OIU79_002208</name>
</gene>